<protein>
    <recommendedName>
        <fullName evidence="2">Calpastatin</fullName>
    </recommendedName>
</protein>
<sequence>VTSSWIERHLGQFDKDFCRALSEIEKGQKRCHWMWWIFPQAKGLGKSGRAKEYAIESLDEAVACLAHPAFGDRYCRLVDAVWSQVAKCGTPVKIMFPYPDDRKLVSSLTLFRRAAENLAQLQHPESDRRAFSLLVDQSTEILERAQGEGLDPCSRSQGLE</sequence>
<dbReference type="InterPro" id="IPR014937">
    <property type="entry name" value="DUF1810"/>
</dbReference>
<organism evidence="1">
    <name type="scientific">marine metagenome</name>
    <dbReference type="NCBI Taxonomy" id="408172"/>
    <lineage>
        <taxon>unclassified sequences</taxon>
        <taxon>metagenomes</taxon>
        <taxon>ecological metagenomes</taxon>
    </lineage>
</organism>
<accession>A0A383DCT0</accession>
<dbReference type="SUPFAM" id="SSF140736">
    <property type="entry name" value="Rv1873-like"/>
    <property type="match status" value="1"/>
</dbReference>
<reference evidence="1" key="1">
    <citation type="submission" date="2018-05" db="EMBL/GenBank/DDBJ databases">
        <authorList>
            <person name="Lanie J.A."/>
            <person name="Ng W.-L."/>
            <person name="Kazmierczak K.M."/>
            <person name="Andrzejewski T.M."/>
            <person name="Davidsen T.M."/>
            <person name="Wayne K.J."/>
            <person name="Tettelin H."/>
            <person name="Glass J.I."/>
            <person name="Rusch D."/>
            <person name="Podicherti R."/>
            <person name="Tsui H.-C.T."/>
            <person name="Winkler M.E."/>
        </authorList>
    </citation>
    <scope>NUCLEOTIDE SEQUENCE</scope>
</reference>
<dbReference type="InterPro" id="IPR036287">
    <property type="entry name" value="Rv1873-like_sf"/>
</dbReference>
<name>A0A383DCT0_9ZZZZ</name>
<evidence type="ECO:0008006" key="2">
    <source>
        <dbReference type="Google" id="ProtNLM"/>
    </source>
</evidence>
<dbReference type="EMBL" id="UINC01216121">
    <property type="protein sequence ID" value="SVE42130.1"/>
    <property type="molecule type" value="Genomic_DNA"/>
</dbReference>
<dbReference type="Gene3D" id="1.25.40.380">
    <property type="entry name" value="Protein of unknown function DUF1810"/>
    <property type="match status" value="1"/>
</dbReference>
<feature type="non-terminal residue" evidence="1">
    <location>
        <position position="1"/>
    </location>
</feature>
<proteinExistence type="predicted"/>
<gene>
    <name evidence="1" type="ORF">METZ01_LOCUS494984</name>
</gene>
<dbReference type="AlphaFoldDB" id="A0A383DCT0"/>
<evidence type="ECO:0000313" key="1">
    <source>
        <dbReference type="EMBL" id="SVE42130.1"/>
    </source>
</evidence>
<dbReference type="Pfam" id="PF08837">
    <property type="entry name" value="DUF1810"/>
    <property type="match status" value="1"/>
</dbReference>